<dbReference type="Gene3D" id="3.90.550.10">
    <property type="entry name" value="Spore Coat Polysaccharide Biosynthesis Protein SpsA, Chain A"/>
    <property type="match status" value="1"/>
</dbReference>
<organism evidence="3 4">
    <name type="scientific">Haloferax namakaokahaiae</name>
    <dbReference type="NCBI Taxonomy" id="1748331"/>
    <lineage>
        <taxon>Archaea</taxon>
        <taxon>Methanobacteriati</taxon>
        <taxon>Methanobacteriota</taxon>
        <taxon>Stenosarchaea group</taxon>
        <taxon>Halobacteria</taxon>
        <taxon>Halobacteriales</taxon>
        <taxon>Haloferacaceae</taxon>
        <taxon>Haloferax</taxon>
    </lineage>
</organism>
<feature type="domain" description="Glycosyltransferase 2-like" evidence="2">
    <location>
        <begin position="22"/>
        <end position="182"/>
    </location>
</feature>
<dbReference type="GO" id="GO:0016757">
    <property type="term" value="F:glycosyltransferase activity"/>
    <property type="evidence" value="ECO:0007669"/>
    <property type="project" value="UniProtKB-KW"/>
</dbReference>
<dbReference type="SUPFAM" id="SSF53756">
    <property type="entry name" value="UDP-Glycosyltransferase/glycogen phosphorylase"/>
    <property type="match status" value="1"/>
</dbReference>
<dbReference type="AlphaFoldDB" id="A0ABD5ZCS0"/>
<evidence type="ECO:0000313" key="4">
    <source>
        <dbReference type="Proteomes" id="UP001596481"/>
    </source>
</evidence>
<dbReference type="EC" id="2.4.-.-" evidence="3"/>
<dbReference type="Gene3D" id="3.40.50.2000">
    <property type="entry name" value="Glycogen Phosphorylase B"/>
    <property type="match status" value="2"/>
</dbReference>
<feature type="region of interest" description="Disordered" evidence="1">
    <location>
        <begin position="248"/>
        <end position="270"/>
    </location>
</feature>
<evidence type="ECO:0000256" key="1">
    <source>
        <dbReference type="SAM" id="MobiDB-lite"/>
    </source>
</evidence>
<keyword evidence="4" id="KW-1185">Reference proteome</keyword>
<dbReference type="Pfam" id="PF00535">
    <property type="entry name" value="Glycos_transf_2"/>
    <property type="match status" value="1"/>
</dbReference>
<name>A0ABD5ZCS0_9EURY</name>
<dbReference type="Proteomes" id="UP001596481">
    <property type="component" value="Unassembled WGS sequence"/>
</dbReference>
<evidence type="ECO:0000313" key="3">
    <source>
        <dbReference type="EMBL" id="MFC7202996.1"/>
    </source>
</evidence>
<accession>A0ABD5ZCS0</accession>
<keyword evidence="3" id="KW-0328">Glycosyltransferase</keyword>
<dbReference type="EMBL" id="JBHTAA010000001">
    <property type="protein sequence ID" value="MFC7202996.1"/>
    <property type="molecule type" value="Genomic_DNA"/>
</dbReference>
<dbReference type="SUPFAM" id="SSF53448">
    <property type="entry name" value="Nucleotide-diphospho-sugar transferases"/>
    <property type="match status" value="1"/>
</dbReference>
<protein>
    <submittedName>
        <fullName evidence="3">Glycosyltransferase</fullName>
        <ecNumber evidence="3">2.4.-.-</ecNumber>
    </submittedName>
</protein>
<gene>
    <name evidence="3" type="ORF">ACFQJC_05690</name>
</gene>
<evidence type="ECO:0000259" key="2">
    <source>
        <dbReference type="Pfam" id="PF00535"/>
    </source>
</evidence>
<proteinExistence type="predicted"/>
<reference evidence="3 4" key="1">
    <citation type="journal article" date="2019" name="Int. J. Syst. Evol. Microbiol.">
        <title>The Global Catalogue of Microorganisms (GCM) 10K type strain sequencing project: providing services to taxonomists for standard genome sequencing and annotation.</title>
        <authorList>
            <consortium name="The Broad Institute Genomics Platform"/>
            <consortium name="The Broad Institute Genome Sequencing Center for Infectious Disease"/>
            <person name="Wu L."/>
            <person name="Ma J."/>
        </authorList>
    </citation>
    <scope>NUCLEOTIDE SEQUENCE [LARGE SCALE GENOMIC DNA]</scope>
    <source>
        <strain evidence="3 4">DSM 29988</strain>
    </source>
</reference>
<keyword evidence="3" id="KW-0808">Transferase</keyword>
<dbReference type="InterPro" id="IPR029044">
    <property type="entry name" value="Nucleotide-diphossugar_trans"/>
</dbReference>
<dbReference type="RefSeq" id="WP_390222278.1">
    <property type="nucleotide sequence ID" value="NZ_JBHTAA010000001.1"/>
</dbReference>
<comment type="caution">
    <text evidence="3">The sequence shown here is derived from an EMBL/GenBank/DDBJ whole genome shotgun (WGS) entry which is preliminary data.</text>
</comment>
<dbReference type="Pfam" id="PF13692">
    <property type="entry name" value="Glyco_trans_1_4"/>
    <property type="match status" value="1"/>
</dbReference>
<dbReference type="PANTHER" id="PTHR10859">
    <property type="entry name" value="GLYCOSYL TRANSFERASE"/>
    <property type="match status" value="1"/>
</dbReference>
<dbReference type="PANTHER" id="PTHR10859:SF91">
    <property type="entry name" value="DOLICHYL-PHOSPHATE BETA-GLUCOSYLTRANSFERASE"/>
    <property type="match status" value="1"/>
</dbReference>
<dbReference type="InterPro" id="IPR001173">
    <property type="entry name" value="Glyco_trans_2-like"/>
</dbReference>
<sequence>MSLHTTQPSNQFESPSDQFTRSVVIPVYAETPATVVSLVEDLHDAGWHQVVVCADDPDDAMRAMLDSLETDSGTSTSVSDARRGKGGALIDGLNVADGDIVGYVDADGAIPVAELDRLYDAVESGSAAVAVGSRDLDGDCRETQTPLRQCLAVGYRSLARRVTNAPLEDFQCGAKAFRAEVWERVAGRMSETGFAFDTELVARVHHNGYEVEELSIDWDDPGDSSVSPTRDVPDMLRSLYRIRASIRGPSAPRSSDADTPNVALVTSHPPTRGHLAEYGEELARAYGRRDDIDVTVLAQRSDSAPPVEFRRGYEVRRVWDRDSFDGARALLDELLAGDYDAVQFNIHMTYFGDENVHRFIGLTLPALLTNVYDIPVLTTMHDLMEVVEADAVDEDFGFVQRAGARLATQVAFMGDASTVTSSEYKEIVDERYYASNVHHVPHGTFAYADGGLPTLPDQFRVMVFGHLSPTKDIETVVEAFAQVREAIPDAELVVAGGSHPGFPNHRETLEATYGDRPGVEFAGYIEDDDMDRVWQDASVVVMPYKTCTGVSGVFQLAKSYGTAVVSSDVDGMRTSTVETGGDAAFYAPGDASALADTLLELEADHERLQRLAHANSEAASSYTISDTAARMVSLLREQVTAR</sequence>